<proteinExistence type="predicted"/>
<evidence type="ECO:0008006" key="4">
    <source>
        <dbReference type="Google" id="ProtNLM"/>
    </source>
</evidence>
<dbReference type="AlphaFoldDB" id="A0A7X5UA58"/>
<comment type="caution">
    <text evidence="2">The sequence shown here is derived from an EMBL/GenBank/DDBJ whole genome shotgun (WGS) entry which is preliminary data.</text>
</comment>
<protein>
    <recommendedName>
        <fullName evidence="4">Adhesin domain-containing protein</fullName>
    </recommendedName>
</protein>
<evidence type="ECO:0000313" key="2">
    <source>
        <dbReference type="EMBL" id="NII06518.1"/>
    </source>
</evidence>
<dbReference type="Gene3D" id="2.160.20.120">
    <property type="match status" value="1"/>
</dbReference>
<dbReference type="RefSeq" id="WP_166947560.1">
    <property type="nucleotide sequence ID" value="NZ_JAARLZ010000004.1"/>
</dbReference>
<evidence type="ECO:0000313" key="3">
    <source>
        <dbReference type="Proteomes" id="UP000490980"/>
    </source>
</evidence>
<feature type="signal peptide" evidence="1">
    <location>
        <begin position="1"/>
        <end position="18"/>
    </location>
</feature>
<keyword evidence="3" id="KW-1185">Reference proteome</keyword>
<evidence type="ECO:0000256" key="1">
    <source>
        <dbReference type="SAM" id="SignalP"/>
    </source>
</evidence>
<organism evidence="2 3">
    <name type="scientific">Luteibacter anthropi</name>
    <dbReference type="NCBI Taxonomy" id="564369"/>
    <lineage>
        <taxon>Bacteria</taxon>
        <taxon>Pseudomonadati</taxon>
        <taxon>Pseudomonadota</taxon>
        <taxon>Gammaproteobacteria</taxon>
        <taxon>Lysobacterales</taxon>
        <taxon>Rhodanobacteraceae</taxon>
        <taxon>Luteibacter</taxon>
    </lineage>
</organism>
<dbReference type="Proteomes" id="UP000490980">
    <property type="component" value="Unassembled WGS sequence"/>
</dbReference>
<feature type="chain" id="PRO_5031491102" description="Adhesin domain-containing protein" evidence="1">
    <location>
        <begin position="19"/>
        <end position="254"/>
    </location>
</feature>
<dbReference type="EMBL" id="JAARLZ010000004">
    <property type="protein sequence ID" value="NII06518.1"/>
    <property type="molecule type" value="Genomic_DNA"/>
</dbReference>
<name>A0A7X5UA58_9GAMM</name>
<gene>
    <name evidence="2" type="ORF">HBF25_08985</name>
</gene>
<keyword evidence="1" id="KW-0732">Signal</keyword>
<reference evidence="2 3" key="1">
    <citation type="submission" date="2020-03" db="EMBL/GenBank/DDBJ databases">
        <authorList>
            <person name="Lai Q."/>
        </authorList>
    </citation>
    <scope>NUCLEOTIDE SEQUENCE [LARGE SCALE GENOMIC DNA]</scope>
    <source>
        <strain evidence="2 3">CCUG 25036</strain>
    </source>
</reference>
<accession>A0A7X5UA58</accession>
<sequence length="254" mass="25951">MRQSLFALLLLVPAVAMADGRCEFHADRHLDLDFSGVRQVRFLTGSYELEVAGNASGNRGSADGKACASDKDALENLVITQSRDGDVLTITLGNFAPQWHWNSGYNDLRVTASVPAGVPVRVEVASGTAKVRSVASLDTTVASGLLKAEGVKGQVGARVASGQATFTDIGSLNVESVASGSLDARQIRGNATLGPVASGSLRVSGVNGNVSARGVASGGLTVSDVKGSLAVDHKGSGSINYSGIGGTVDVPKDR</sequence>